<feature type="region of interest" description="Disordered" evidence="2">
    <location>
        <begin position="626"/>
        <end position="673"/>
    </location>
</feature>
<dbReference type="GO" id="GO:0005634">
    <property type="term" value="C:nucleus"/>
    <property type="evidence" value="ECO:0007669"/>
    <property type="project" value="TreeGrafter"/>
</dbReference>
<evidence type="ECO:0000313" key="4">
    <source>
        <dbReference type="Proteomes" id="UP000027195"/>
    </source>
</evidence>
<dbReference type="Proteomes" id="UP000027195">
    <property type="component" value="Unassembled WGS sequence"/>
</dbReference>
<feature type="compositionally biased region" description="Low complexity" evidence="2">
    <location>
        <begin position="547"/>
        <end position="563"/>
    </location>
</feature>
<dbReference type="PANTHER" id="PTHR14464:SF4">
    <property type="entry name" value="EXONUCLEASE V"/>
    <property type="match status" value="1"/>
</dbReference>
<evidence type="ECO:0000256" key="2">
    <source>
        <dbReference type="SAM" id="MobiDB-lite"/>
    </source>
</evidence>
<sequence length="776" mass="84734">MDVQSTSDGEYDGLDFPEFTTEDLAQIDATVAAALSSNNTFHNAHSKLAARSQSLSTLPEILDIEQSLDEQPGEESTKVEASQQELLITVEPQGKEDSISIELEVAPSLSAEQSNGEPIQVEQEDDSINIDLRESSSSSSPPATPDLPRQSLFDTFRPWNAFSVTDLTAPVWCEVQYEYGLLGKRHLSVEQRPESIMSSKGKEIQVRKELAKVSEGIMKGGQDVHKRLEEEIHGVKIHVPTRSVEERMGLKLVDMLVNLQALTLLGCCREMPVMGFIDGHFIRGIIDEITLEPTITTLPPPTSPLSQQPPSKRARVEIASSPESSDDSTPPPRIVNKIYLSDSKTRGVPTLPSHNNSLQSRLQLMLYKRLFDALLRSAYPSSGGPDDDGELDEAGLPRFSFTQWCMHSRANPYAKFSKPFIQQIKQVLDTPKLNNLEELTAAWCEAVRELNVEGGLEDELSLVYRLRSGRSWGSRGRRMPDDESVGEGKRGVERGGEGAEGGMVKRGRRGLKRVLSRRERVEKALKQLEEDQVAWAIRQSLKEEASSESGGSSLGSSQSSSFTSAAGGAVALDGGRDSALASELGPGAASDETQVLTIIPAILADLQTNEENPVEWVIRENLRTISTSDGTASPSSSISTSVSSSPGPSKATEETGSTSPSSVDTGSPPRHLVPEVLVSDSDTDMEGGIIGVEKFAYDAEKLDAHLVDILDFWLGRREPRGVADENATRCHTCEFNDGCEWREAKAHEATMRYRSYAASDGSSNSIRKHDLALTSW</sequence>
<dbReference type="PANTHER" id="PTHR14464">
    <property type="entry name" value="EXONUCLEASE V"/>
    <property type="match status" value="1"/>
</dbReference>
<feature type="compositionally biased region" description="Basic and acidic residues" evidence="2">
    <location>
        <begin position="478"/>
        <end position="497"/>
    </location>
</feature>
<dbReference type="GO" id="GO:0045145">
    <property type="term" value="F:single-stranded DNA 5'-3' DNA exonuclease activity"/>
    <property type="evidence" value="ECO:0007669"/>
    <property type="project" value="InterPro"/>
</dbReference>
<accession>A0A067MU99</accession>
<protein>
    <recommendedName>
        <fullName evidence="5">Exonuclease V</fullName>
    </recommendedName>
</protein>
<dbReference type="InterPro" id="IPR019190">
    <property type="entry name" value="EXOV"/>
</dbReference>
<organism evidence="3 4">
    <name type="scientific">Botryobasidium botryosum (strain FD-172 SS1)</name>
    <dbReference type="NCBI Taxonomy" id="930990"/>
    <lineage>
        <taxon>Eukaryota</taxon>
        <taxon>Fungi</taxon>
        <taxon>Dikarya</taxon>
        <taxon>Basidiomycota</taxon>
        <taxon>Agaricomycotina</taxon>
        <taxon>Agaricomycetes</taxon>
        <taxon>Cantharellales</taxon>
        <taxon>Botryobasidiaceae</taxon>
        <taxon>Botryobasidium</taxon>
    </lineage>
</organism>
<evidence type="ECO:0000256" key="1">
    <source>
        <dbReference type="ARBA" id="ARBA00009797"/>
    </source>
</evidence>
<reference evidence="4" key="1">
    <citation type="journal article" date="2014" name="Proc. Natl. Acad. Sci. U.S.A.">
        <title>Extensive sampling of basidiomycete genomes demonstrates inadequacy of the white-rot/brown-rot paradigm for wood decay fungi.</title>
        <authorList>
            <person name="Riley R."/>
            <person name="Salamov A.A."/>
            <person name="Brown D.W."/>
            <person name="Nagy L.G."/>
            <person name="Floudas D."/>
            <person name="Held B.W."/>
            <person name="Levasseur A."/>
            <person name="Lombard V."/>
            <person name="Morin E."/>
            <person name="Otillar R."/>
            <person name="Lindquist E.A."/>
            <person name="Sun H."/>
            <person name="LaButti K.M."/>
            <person name="Schmutz J."/>
            <person name="Jabbour D."/>
            <person name="Luo H."/>
            <person name="Baker S.E."/>
            <person name="Pisabarro A.G."/>
            <person name="Walton J.D."/>
            <person name="Blanchette R.A."/>
            <person name="Henrissat B."/>
            <person name="Martin F."/>
            <person name="Cullen D."/>
            <person name="Hibbett D.S."/>
            <person name="Grigoriev I.V."/>
        </authorList>
    </citation>
    <scope>NUCLEOTIDE SEQUENCE [LARGE SCALE GENOMIC DNA]</scope>
    <source>
        <strain evidence="4">FD-172 SS1</strain>
    </source>
</reference>
<dbReference type="Pfam" id="PF09810">
    <property type="entry name" value="Exo5"/>
    <property type="match status" value="3"/>
</dbReference>
<comment type="similarity">
    <text evidence="1">Belongs to the EXO5 family.</text>
</comment>
<evidence type="ECO:0008006" key="5">
    <source>
        <dbReference type="Google" id="ProtNLM"/>
    </source>
</evidence>
<dbReference type="AlphaFoldDB" id="A0A067MU99"/>
<dbReference type="InParanoid" id="A0A067MU99"/>
<dbReference type="EMBL" id="KL198022">
    <property type="protein sequence ID" value="KDQ18270.1"/>
    <property type="molecule type" value="Genomic_DNA"/>
</dbReference>
<feature type="region of interest" description="Disordered" evidence="2">
    <location>
        <begin position="294"/>
        <end position="334"/>
    </location>
</feature>
<gene>
    <name evidence="3" type="ORF">BOTBODRAFT_53047</name>
</gene>
<keyword evidence="4" id="KW-1185">Reference proteome</keyword>
<feature type="region of interest" description="Disordered" evidence="2">
    <location>
        <begin position="544"/>
        <end position="563"/>
    </location>
</feature>
<feature type="compositionally biased region" description="Low complexity" evidence="2">
    <location>
        <begin position="626"/>
        <end position="649"/>
    </location>
</feature>
<name>A0A067MU99_BOTB1</name>
<proteinExistence type="inferred from homology"/>
<evidence type="ECO:0000313" key="3">
    <source>
        <dbReference type="EMBL" id="KDQ18270.1"/>
    </source>
</evidence>
<dbReference type="OrthoDB" id="354769at2759"/>
<dbReference type="HOGENOM" id="CLU_013225_2_0_1"/>
<dbReference type="GO" id="GO:0036297">
    <property type="term" value="P:interstrand cross-link repair"/>
    <property type="evidence" value="ECO:0007669"/>
    <property type="project" value="TreeGrafter"/>
</dbReference>
<dbReference type="GO" id="GO:0005739">
    <property type="term" value="C:mitochondrion"/>
    <property type="evidence" value="ECO:0007669"/>
    <property type="project" value="TreeGrafter"/>
</dbReference>
<dbReference type="FunCoup" id="A0A067MU99">
    <property type="interactions" value="192"/>
</dbReference>
<feature type="region of interest" description="Disordered" evidence="2">
    <location>
        <begin position="471"/>
        <end position="508"/>
    </location>
</feature>
<feature type="compositionally biased region" description="Polar residues" evidence="2">
    <location>
        <begin position="654"/>
        <end position="665"/>
    </location>
</feature>